<dbReference type="Gene3D" id="3.90.1110.10">
    <property type="entry name" value="RNA polymerase Rpb2, domain 2"/>
    <property type="match status" value="1"/>
</dbReference>
<evidence type="ECO:0000256" key="11">
    <source>
        <dbReference type="RuleBase" id="RU000434"/>
    </source>
</evidence>
<dbReference type="GO" id="GO:0032549">
    <property type="term" value="F:ribonucleoside binding"/>
    <property type="evidence" value="ECO:0007669"/>
    <property type="project" value="InterPro"/>
</dbReference>
<dbReference type="Gene3D" id="2.40.270.10">
    <property type="entry name" value="DNA-directed RNA polymerase, subunit 2, domain 6"/>
    <property type="match status" value="1"/>
</dbReference>
<feature type="domain" description="RNA polymerase Rpb2" evidence="18">
    <location>
        <begin position="724"/>
        <end position="764"/>
    </location>
</feature>
<dbReference type="Pfam" id="PF04567">
    <property type="entry name" value="RNA_pol_Rpb2_5"/>
    <property type="match status" value="1"/>
</dbReference>
<dbReference type="Gene3D" id="3.90.1070.20">
    <property type="match status" value="1"/>
</dbReference>
<dbReference type="PANTHER" id="PTHR20856">
    <property type="entry name" value="DNA-DIRECTED RNA POLYMERASE I SUBUNIT 2"/>
    <property type="match status" value="1"/>
</dbReference>
<keyword evidence="9" id="KW-0804">Transcription</keyword>
<dbReference type="GO" id="GO:0003677">
    <property type="term" value="F:DNA binding"/>
    <property type="evidence" value="ECO:0007669"/>
    <property type="project" value="InterPro"/>
</dbReference>
<evidence type="ECO:0000313" key="19">
    <source>
        <dbReference type="EMBL" id="QDY51865.1"/>
    </source>
</evidence>
<keyword evidence="7" id="KW-0863">Zinc-finger</keyword>
<dbReference type="InterPro" id="IPR007642">
    <property type="entry name" value="RNA_pol_Rpb2_2"/>
</dbReference>
<dbReference type="SUPFAM" id="SSF64484">
    <property type="entry name" value="beta and beta-prime subunits of DNA dependent RNA-polymerase"/>
    <property type="match status" value="1"/>
</dbReference>
<feature type="domain" description="RNA polymerase Rpb2" evidence="16">
    <location>
        <begin position="506"/>
        <end position="571"/>
    </location>
</feature>
<keyword evidence="6" id="KW-0479">Metal-binding</keyword>
<reference evidence="19" key="1">
    <citation type="submission" date="2018-11" db="EMBL/GenBank/DDBJ databases">
        <title>A distinct lineage of giant viruses engineers rhodopsin photosystems in predatory marine eukaryotes.</title>
        <authorList>
            <person name="Needham D.M."/>
            <person name="Yoshizawa S."/>
            <person name="Hosaka T."/>
            <person name="Poirier C."/>
            <person name="Choi C.-J."/>
            <person name="Hehenberger E."/>
            <person name="Irwin N.A.T."/>
            <person name="Wilken S."/>
            <person name="Yung C.-M."/>
            <person name="Bachy C."/>
            <person name="Kurihara R."/>
            <person name="Nakajima Y."/>
            <person name="Kojima K."/>
            <person name="Kimura-Someya T."/>
            <person name="Leonard G."/>
            <person name="Malmstrom R.R."/>
            <person name="Mende D."/>
            <person name="Olson D.K."/>
            <person name="Sudo Y."/>
            <person name="Sudek S."/>
            <person name="Richards T.A."/>
            <person name="DeLong E.F."/>
            <person name="Keeling P.J."/>
            <person name="Santoro A.E."/>
            <person name="Shirouzu M."/>
            <person name="Iwasaki W."/>
            <person name="Worden A.Z."/>
        </authorList>
    </citation>
    <scope>NUCLEOTIDE SEQUENCE</scope>
</reference>
<dbReference type="InterPro" id="IPR014724">
    <property type="entry name" value="RNA_pol_RPB2_OB-fold"/>
</dbReference>
<proteinExistence type="inferred from homology"/>
<dbReference type="InterPro" id="IPR007641">
    <property type="entry name" value="RNA_pol_Rpb2_7"/>
</dbReference>
<dbReference type="Pfam" id="PF00562">
    <property type="entry name" value="RNA_pol_Rpb2_6"/>
    <property type="match status" value="1"/>
</dbReference>
<dbReference type="Pfam" id="PF04561">
    <property type="entry name" value="RNA_pol_Rpb2_2"/>
    <property type="match status" value="1"/>
</dbReference>
<evidence type="ECO:0000259" key="18">
    <source>
        <dbReference type="Pfam" id="PF04567"/>
    </source>
</evidence>
<dbReference type="Pfam" id="PF04565">
    <property type="entry name" value="RNA_pol_Rpb2_3"/>
    <property type="match status" value="1"/>
</dbReference>
<organism evidence="19">
    <name type="scientific">Mimiviridae sp. ChoanoV1</name>
    <dbReference type="NCBI Taxonomy" id="2596887"/>
    <lineage>
        <taxon>Viruses</taxon>
        <taxon>Varidnaviria</taxon>
        <taxon>Bamfordvirae</taxon>
        <taxon>Nucleocytoviricota</taxon>
        <taxon>Megaviricetes</taxon>
        <taxon>Imitervirales</taxon>
        <taxon>Schizomimiviridae</taxon>
    </lineage>
</organism>
<evidence type="ECO:0000256" key="6">
    <source>
        <dbReference type="ARBA" id="ARBA00022723"/>
    </source>
</evidence>
<evidence type="ECO:0000256" key="5">
    <source>
        <dbReference type="ARBA" id="ARBA00022695"/>
    </source>
</evidence>
<dbReference type="GO" id="GO:0006351">
    <property type="term" value="P:DNA-templated transcription"/>
    <property type="evidence" value="ECO:0007669"/>
    <property type="project" value="InterPro"/>
</dbReference>
<evidence type="ECO:0000256" key="1">
    <source>
        <dbReference type="ARBA" id="ARBA00006835"/>
    </source>
</evidence>
<feature type="domain" description="RNA polymerase Rpb2" evidence="13">
    <location>
        <begin position="1138"/>
        <end position="1249"/>
    </location>
</feature>
<dbReference type="Pfam" id="PF04566">
    <property type="entry name" value="RNA_pol_Rpb2_4"/>
    <property type="match status" value="1"/>
</dbReference>
<keyword evidence="4" id="KW-0808">Transferase</keyword>
<dbReference type="CDD" id="cd00653">
    <property type="entry name" value="RNA_pol_B_RPB2"/>
    <property type="match status" value="1"/>
</dbReference>
<feature type="domain" description="RNA polymerase Rpb2" evidence="14">
    <location>
        <begin position="242"/>
        <end position="417"/>
    </location>
</feature>
<dbReference type="Gene3D" id="2.40.50.150">
    <property type="match status" value="1"/>
</dbReference>
<evidence type="ECO:0000256" key="10">
    <source>
        <dbReference type="ARBA" id="ARBA00048552"/>
    </source>
</evidence>
<dbReference type="GO" id="GO:0003899">
    <property type="term" value="F:DNA-directed RNA polymerase activity"/>
    <property type="evidence" value="ECO:0007669"/>
    <property type="project" value="UniProtKB-EC"/>
</dbReference>
<dbReference type="InterPro" id="IPR007645">
    <property type="entry name" value="RNA_pol_Rpb2_3"/>
</dbReference>
<accession>A0A5B8IHA4</accession>
<feature type="domain" description="DNA-directed RNA polymerase subunit 2 hybrid-binding" evidence="12">
    <location>
        <begin position="774"/>
        <end position="1135"/>
    </location>
</feature>
<keyword evidence="8" id="KW-0862">Zinc</keyword>
<feature type="domain" description="RNA polymerase Rpb2" evidence="17">
    <location>
        <begin position="605"/>
        <end position="666"/>
    </location>
</feature>
<sequence length="1280" mass="146837">MNNLKNNLLNNEINNNEVNDNNIKSKSIKSEIIPDKDLWTVIYSYFKDLPEDKKNKLPYKKNYYVTNHHLDSYNDFILNKIPNTLKENNPQTIFLERNENSTEYKYKYEIDLYYGGRSANKIYLGKPVINNNDERKQMFPNEARLKNLTYSSHIFCDIEIVIRDMSLTEEERKVDMEENIKTYNKIFLCEMPIMLHSKLCVLYNHTFDTLKNMGECPYEQGGYFIVNGMEKIIVGHERKAENKIYVQSVNDEQISHTINVKSIPQGKFKYPVTPEISIKRSDNTLQLRLPGLKERIPLFIIFRALGFESDKEIMELIFGDLDDEVNQEFFNDIIPTIHAGRILYDSISCIKYMRQYTKGNSVSEVINILNSELLPHIGSSYVNKAYYLGYMTKKLLLNKNKLILNTDRDSFSNKRVDLSGFLLAELFRASFVQFQRDVKTGGGGDSSRPFGLDREYRFNRSTYVNNINNIINDANIKKIFNSSYLDNNFLKAFKLGNILNKKGLIQSLQRRSFNDILSQSRRVNTPLGADGRVLISQRKFHSSQFGIICPVETPDGGNIGIKKHITTMTHITFWCSTTPIEKCLRQLGLRYLEEIQPEELEVGKIFLNGSMLGIHTDIKRLLYILKLFRRNAIINIFTSLNWNTRFNELYISTDSGRCTRPLPVVKDNKMLLNTDIIKKLSLNLYEWDNLISGFDKNKARLDYYNCDYDCKENVDKLIVNLEKTQGVLEYIDVDEMDNCLIATSQEVLIDSNLEEIQYTHCELHSSMMFGLLGYLTPFNNCSQSIRNVFASGHCKQTVGIYCSNYKNRMDNGAHVLNYPQKPLTNTKMSKFVMNSDLPCGNNIIVAIGSFSGYNQEDSVIINKDSLDKGLFNTTYYKVYEAEEFRDKQKATTTSFYSPFEENDITPKSEYNYGKIDKFGVINENVYVNDNDVLISQFTENEEGLNDSSLAVKKGGGGLVDKVYLFNTNSDNQRLAKIRLVTTRIPETGDKFGSRYGQKGTIGTVMNAIDMPYSSSGVVPDMIVNPHAFPSRMTIGQFIETLTNKLAVNLGFIYDGTAFQKQDMNQLGKLLEEKCNFDKTGNEILYSGRTGKQMSCDMFIGPTFYQRLKQMVKDKIYSRATGPVTMRERQPPQGRAAGGGLRIGEMERDAIIAHGLSQFLKESMVERSDGSNNLLTISDHTGEFAAYNPKRNIYLSPSCDGPLKFEKNKYGELELVNKNNKSFSFSKVNIPYTLQLLLQECEAMGLQLRIGTTNKMNSMFDENDFSELRDKNLEINSIENK</sequence>
<dbReference type="Pfam" id="PF04563">
    <property type="entry name" value="RNA_pol_Rpb2_1"/>
    <property type="match status" value="1"/>
</dbReference>
<dbReference type="InterPro" id="IPR007647">
    <property type="entry name" value="RNA_pol_Rpb2_5"/>
</dbReference>
<dbReference type="Pfam" id="PF04560">
    <property type="entry name" value="RNA_pol_Rpb2_7"/>
    <property type="match status" value="1"/>
</dbReference>
<evidence type="ECO:0000256" key="9">
    <source>
        <dbReference type="ARBA" id="ARBA00023163"/>
    </source>
</evidence>
<comment type="catalytic activity">
    <reaction evidence="10">
        <text>RNA(n) + a ribonucleoside 5'-triphosphate = RNA(n+1) + diphosphate</text>
        <dbReference type="Rhea" id="RHEA:21248"/>
        <dbReference type="Rhea" id="RHEA-COMP:14527"/>
        <dbReference type="Rhea" id="RHEA-COMP:17342"/>
        <dbReference type="ChEBI" id="CHEBI:33019"/>
        <dbReference type="ChEBI" id="CHEBI:61557"/>
        <dbReference type="ChEBI" id="CHEBI:140395"/>
        <dbReference type="EC" id="2.7.7.6"/>
    </reaction>
</comment>
<dbReference type="Gene3D" id="3.90.1100.10">
    <property type="match status" value="1"/>
</dbReference>
<gene>
    <name evidence="19" type="ORF">1_250</name>
</gene>
<name>A0A5B8IHA4_9VIRU</name>
<evidence type="ECO:0000256" key="8">
    <source>
        <dbReference type="ARBA" id="ARBA00022833"/>
    </source>
</evidence>
<dbReference type="InterPro" id="IPR007120">
    <property type="entry name" value="DNA-dir_RNAP_su2_dom"/>
</dbReference>
<dbReference type="GO" id="GO:0008270">
    <property type="term" value="F:zinc ion binding"/>
    <property type="evidence" value="ECO:0007669"/>
    <property type="project" value="UniProtKB-KW"/>
</dbReference>
<evidence type="ECO:0000259" key="16">
    <source>
        <dbReference type="Pfam" id="PF04565"/>
    </source>
</evidence>
<dbReference type="InterPro" id="IPR015712">
    <property type="entry name" value="DNA-dir_RNA_pol_su2"/>
</dbReference>
<dbReference type="GO" id="GO:0000428">
    <property type="term" value="C:DNA-directed RNA polymerase complex"/>
    <property type="evidence" value="ECO:0007669"/>
    <property type="project" value="UniProtKB-KW"/>
</dbReference>
<dbReference type="EMBL" id="MK250085">
    <property type="protein sequence ID" value="QDY51865.1"/>
    <property type="molecule type" value="Genomic_DNA"/>
</dbReference>
<dbReference type="EC" id="2.7.7.6" evidence="2"/>
<dbReference type="InterPro" id="IPR007644">
    <property type="entry name" value="RNA_pol_bsu_protrusion"/>
</dbReference>
<evidence type="ECO:0000256" key="2">
    <source>
        <dbReference type="ARBA" id="ARBA00012418"/>
    </source>
</evidence>
<feature type="domain" description="RNA polymerase beta subunit protrusion" evidence="15">
    <location>
        <begin position="65"/>
        <end position="439"/>
    </location>
</feature>
<dbReference type="Gene3D" id="3.90.1800.10">
    <property type="entry name" value="RNA polymerase alpha subunit dimerisation domain"/>
    <property type="match status" value="1"/>
</dbReference>
<protein>
    <recommendedName>
        <fullName evidence="2">DNA-directed RNA polymerase</fullName>
        <ecNumber evidence="2">2.7.7.6</ecNumber>
    </recommendedName>
</protein>
<dbReference type="InterPro" id="IPR037034">
    <property type="entry name" value="RNA_pol_Rpb2_2_sf"/>
</dbReference>
<evidence type="ECO:0000256" key="4">
    <source>
        <dbReference type="ARBA" id="ARBA00022679"/>
    </source>
</evidence>
<evidence type="ECO:0000259" key="17">
    <source>
        <dbReference type="Pfam" id="PF04566"/>
    </source>
</evidence>
<evidence type="ECO:0000256" key="7">
    <source>
        <dbReference type="ARBA" id="ARBA00022771"/>
    </source>
</evidence>
<evidence type="ECO:0000259" key="12">
    <source>
        <dbReference type="Pfam" id="PF00562"/>
    </source>
</evidence>
<evidence type="ECO:0000256" key="3">
    <source>
        <dbReference type="ARBA" id="ARBA00022478"/>
    </source>
</evidence>
<evidence type="ECO:0000259" key="13">
    <source>
        <dbReference type="Pfam" id="PF04560"/>
    </source>
</evidence>
<dbReference type="InterPro" id="IPR037033">
    <property type="entry name" value="DNA-dir_RNAP_su2_hyb_sf"/>
</dbReference>
<dbReference type="InterPro" id="IPR007646">
    <property type="entry name" value="RNA_pol_Rpb2_4"/>
</dbReference>
<evidence type="ECO:0000259" key="15">
    <source>
        <dbReference type="Pfam" id="PF04563"/>
    </source>
</evidence>
<keyword evidence="3" id="KW-0240">DNA-directed RNA polymerase</keyword>
<keyword evidence="5" id="KW-0548">Nucleotidyltransferase</keyword>
<evidence type="ECO:0000259" key="14">
    <source>
        <dbReference type="Pfam" id="PF04561"/>
    </source>
</evidence>
<comment type="similarity">
    <text evidence="1 11">Belongs to the RNA polymerase beta chain family.</text>
</comment>